<dbReference type="EMBL" id="AACS02000003">
    <property type="protein sequence ID" value="EAU90788.1"/>
    <property type="molecule type" value="Genomic_DNA"/>
</dbReference>
<comment type="caution">
    <text evidence="2">The sequence shown here is derived from an EMBL/GenBank/DDBJ whole genome shotgun (WGS) entry which is preliminary data.</text>
</comment>
<evidence type="ECO:0000313" key="2">
    <source>
        <dbReference type="EMBL" id="EAU90788.1"/>
    </source>
</evidence>
<keyword evidence="3" id="KW-1185">Reference proteome</keyword>
<dbReference type="AlphaFoldDB" id="A8N844"/>
<feature type="compositionally biased region" description="Basic residues" evidence="1">
    <location>
        <begin position="190"/>
        <end position="200"/>
    </location>
</feature>
<name>A8N844_COPC7</name>
<dbReference type="KEGG" id="cci:CC1G_09265"/>
<evidence type="ECO:0000256" key="1">
    <source>
        <dbReference type="SAM" id="MobiDB-lite"/>
    </source>
</evidence>
<reference evidence="2 3" key="1">
    <citation type="journal article" date="2010" name="Proc. Natl. Acad. Sci. U.S.A.">
        <title>Insights into evolution of multicellular fungi from the assembled chromosomes of the mushroom Coprinopsis cinerea (Coprinus cinereus).</title>
        <authorList>
            <person name="Stajich J.E."/>
            <person name="Wilke S.K."/>
            <person name="Ahren D."/>
            <person name="Au C.H."/>
            <person name="Birren B.W."/>
            <person name="Borodovsky M."/>
            <person name="Burns C."/>
            <person name="Canback B."/>
            <person name="Casselton L.A."/>
            <person name="Cheng C.K."/>
            <person name="Deng J."/>
            <person name="Dietrich F.S."/>
            <person name="Fargo D.C."/>
            <person name="Farman M.L."/>
            <person name="Gathman A.C."/>
            <person name="Goldberg J."/>
            <person name="Guigo R."/>
            <person name="Hoegger P.J."/>
            <person name="Hooker J.B."/>
            <person name="Huggins A."/>
            <person name="James T.Y."/>
            <person name="Kamada T."/>
            <person name="Kilaru S."/>
            <person name="Kodira C."/>
            <person name="Kues U."/>
            <person name="Kupfer D."/>
            <person name="Kwan H.S."/>
            <person name="Lomsadze A."/>
            <person name="Li W."/>
            <person name="Lilly W.W."/>
            <person name="Ma L.J."/>
            <person name="Mackey A.J."/>
            <person name="Manning G."/>
            <person name="Martin F."/>
            <person name="Muraguchi H."/>
            <person name="Natvig D.O."/>
            <person name="Palmerini H."/>
            <person name="Ramesh M.A."/>
            <person name="Rehmeyer C.J."/>
            <person name="Roe B.A."/>
            <person name="Shenoy N."/>
            <person name="Stanke M."/>
            <person name="Ter-Hovhannisyan V."/>
            <person name="Tunlid A."/>
            <person name="Velagapudi R."/>
            <person name="Vision T.J."/>
            <person name="Zeng Q."/>
            <person name="Zolan M.E."/>
            <person name="Pukkila P.J."/>
        </authorList>
    </citation>
    <scope>NUCLEOTIDE SEQUENCE [LARGE SCALE GENOMIC DNA]</scope>
    <source>
        <strain evidence="3">Okayama-7 / 130 / ATCC MYA-4618 / FGSC 9003</strain>
    </source>
</reference>
<feature type="compositionally biased region" description="Acidic residues" evidence="1">
    <location>
        <begin position="166"/>
        <end position="178"/>
    </location>
</feature>
<dbReference type="GeneID" id="6007452"/>
<evidence type="ECO:0000313" key="3">
    <source>
        <dbReference type="Proteomes" id="UP000001861"/>
    </source>
</evidence>
<feature type="compositionally biased region" description="Basic and acidic residues" evidence="1">
    <location>
        <begin position="62"/>
        <end position="74"/>
    </location>
</feature>
<gene>
    <name evidence="2" type="ORF">CC1G_09265</name>
</gene>
<dbReference type="VEuPathDB" id="FungiDB:CC1G_09265"/>
<dbReference type="Proteomes" id="UP000001861">
    <property type="component" value="Unassembled WGS sequence"/>
</dbReference>
<feature type="compositionally biased region" description="Polar residues" evidence="1">
    <location>
        <begin position="1"/>
        <end position="21"/>
    </location>
</feature>
<feature type="compositionally biased region" description="Basic residues" evidence="1">
    <location>
        <begin position="150"/>
        <end position="161"/>
    </location>
</feature>
<dbReference type="RefSeq" id="XP_001831000.1">
    <property type="nucleotide sequence ID" value="XM_001830948.1"/>
</dbReference>
<sequence length="235" mass="26248">MSSRYAQTPQTHPISISTAGTRNRYFVDDYRPRPSTQPRAPAEPMDSDSGDSRQNRFCRLTQAERSHHANEGRRGPGTLNPGLPSESQAQFEEPVRPPTRIPAHRDPTLHASRPAPQPPRRPSRDGVSSLGMEGVCELGVEMPPVEVRRYLRRVSRSRTRRSVSPDSDDSDGSDDSGDSDCTVRQSNVSSRRRKTRRKTRSGGARDSGKEGVGGWESEDLVSDEEFVRRVSRLEL</sequence>
<proteinExistence type="predicted"/>
<organism evidence="2 3">
    <name type="scientific">Coprinopsis cinerea (strain Okayama-7 / 130 / ATCC MYA-4618 / FGSC 9003)</name>
    <name type="common">Inky cap fungus</name>
    <name type="synonym">Hormographiella aspergillata</name>
    <dbReference type="NCBI Taxonomy" id="240176"/>
    <lineage>
        <taxon>Eukaryota</taxon>
        <taxon>Fungi</taxon>
        <taxon>Dikarya</taxon>
        <taxon>Basidiomycota</taxon>
        <taxon>Agaricomycotina</taxon>
        <taxon>Agaricomycetes</taxon>
        <taxon>Agaricomycetidae</taxon>
        <taxon>Agaricales</taxon>
        <taxon>Agaricineae</taxon>
        <taxon>Psathyrellaceae</taxon>
        <taxon>Coprinopsis</taxon>
    </lineage>
</organism>
<protein>
    <submittedName>
        <fullName evidence="2">Uncharacterized protein</fullName>
    </submittedName>
</protein>
<feature type="region of interest" description="Disordered" evidence="1">
    <location>
        <begin position="1"/>
        <end position="218"/>
    </location>
</feature>
<dbReference type="InParanoid" id="A8N844"/>
<accession>A8N844</accession>